<dbReference type="PANTHER" id="PTHR42861">
    <property type="entry name" value="CALCIUM-TRANSPORTING ATPASE"/>
    <property type="match status" value="1"/>
</dbReference>
<dbReference type="SUPFAM" id="SSF81665">
    <property type="entry name" value="Calcium ATPase, transmembrane domain M"/>
    <property type="match status" value="1"/>
</dbReference>
<dbReference type="InterPro" id="IPR008250">
    <property type="entry name" value="ATPase_P-typ_transduc_dom_A_sf"/>
</dbReference>
<dbReference type="GO" id="GO:0005524">
    <property type="term" value="F:ATP binding"/>
    <property type="evidence" value="ECO:0007669"/>
    <property type="project" value="InterPro"/>
</dbReference>
<keyword evidence="2" id="KW-1003">Cell membrane</keyword>
<dbReference type="InterPro" id="IPR023299">
    <property type="entry name" value="ATPase_P-typ_cyto_dom_N"/>
</dbReference>
<feature type="transmembrane region" description="Helical" evidence="7">
    <location>
        <begin position="699"/>
        <end position="719"/>
    </location>
</feature>
<dbReference type="InterPro" id="IPR036412">
    <property type="entry name" value="HAD-like_sf"/>
</dbReference>
<comment type="caution">
    <text evidence="9">The sequence shown here is derived from an EMBL/GenBank/DDBJ whole genome shotgun (WGS) entry which is preliminary data.</text>
</comment>
<evidence type="ECO:0000256" key="6">
    <source>
        <dbReference type="ARBA" id="ARBA00023136"/>
    </source>
</evidence>
<dbReference type="EMBL" id="MVHP01000001">
    <property type="protein sequence ID" value="ORA69384.1"/>
    <property type="molecule type" value="Genomic_DNA"/>
</dbReference>
<evidence type="ECO:0000256" key="5">
    <source>
        <dbReference type="ARBA" id="ARBA00022989"/>
    </source>
</evidence>
<dbReference type="GO" id="GO:0005886">
    <property type="term" value="C:plasma membrane"/>
    <property type="evidence" value="ECO:0007669"/>
    <property type="project" value="UniProtKB-SubCell"/>
</dbReference>
<dbReference type="PRINTS" id="PR00119">
    <property type="entry name" value="CATATPASE"/>
</dbReference>
<evidence type="ECO:0000313" key="9">
    <source>
        <dbReference type="EMBL" id="ORA69384.1"/>
    </source>
</evidence>
<feature type="transmembrane region" description="Helical" evidence="7">
    <location>
        <begin position="665"/>
        <end position="687"/>
    </location>
</feature>
<gene>
    <name evidence="9" type="ORF">BST23_01675</name>
</gene>
<dbReference type="Pfam" id="PF00122">
    <property type="entry name" value="E1-E2_ATPase"/>
    <property type="match status" value="1"/>
</dbReference>
<dbReference type="Gene3D" id="2.70.150.10">
    <property type="entry name" value="Calcium-transporting ATPase, cytoplasmic transduction domain A"/>
    <property type="match status" value="1"/>
</dbReference>
<dbReference type="PRINTS" id="PR00120">
    <property type="entry name" value="HATPASE"/>
</dbReference>
<comment type="subcellular location">
    <subcellularLocation>
        <location evidence="1">Cell membrane</location>
        <topology evidence="1">Multi-pass membrane protein</topology>
    </subcellularLocation>
</comment>
<dbReference type="InterPro" id="IPR059000">
    <property type="entry name" value="ATPase_P-type_domA"/>
</dbReference>
<dbReference type="InterPro" id="IPR044492">
    <property type="entry name" value="P_typ_ATPase_HD_dom"/>
</dbReference>
<feature type="transmembrane region" description="Helical" evidence="7">
    <location>
        <begin position="726"/>
        <end position="745"/>
    </location>
</feature>
<feature type="transmembrane region" description="Helical" evidence="7">
    <location>
        <begin position="48"/>
        <end position="78"/>
    </location>
</feature>
<evidence type="ECO:0000256" key="2">
    <source>
        <dbReference type="ARBA" id="ARBA00022475"/>
    </source>
</evidence>
<dbReference type="InterPro" id="IPR001757">
    <property type="entry name" value="P_typ_ATPase"/>
</dbReference>
<protein>
    <submittedName>
        <fullName evidence="9">Magnesium-transporting ATPase</fullName>
    </submittedName>
</protein>
<evidence type="ECO:0000313" key="10">
    <source>
        <dbReference type="Proteomes" id="UP000192772"/>
    </source>
</evidence>
<keyword evidence="6 7" id="KW-0472">Membrane</keyword>
<keyword evidence="5 7" id="KW-1133">Transmembrane helix</keyword>
<evidence type="ECO:0000256" key="7">
    <source>
        <dbReference type="SAM" id="Phobius"/>
    </source>
</evidence>
<dbReference type="GO" id="GO:0016887">
    <property type="term" value="F:ATP hydrolysis activity"/>
    <property type="evidence" value="ECO:0007669"/>
    <property type="project" value="InterPro"/>
</dbReference>
<evidence type="ECO:0000256" key="3">
    <source>
        <dbReference type="ARBA" id="ARBA00022692"/>
    </source>
</evidence>
<dbReference type="InterPro" id="IPR018303">
    <property type="entry name" value="ATPase_P-typ_P_site"/>
</dbReference>
<feature type="domain" description="P-type ATPase A" evidence="8">
    <location>
        <begin position="114"/>
        <end position="199"/>
    </location>
</feature>
<dbReference type="SFLD" id="SFLDF00027">
    <property type="entry name" value="p-type_atpase"/>
    <property type="match status" value="1"/>
</dbReference>
<dbReference type="Proteomes" id="UP000192772">
    <property type="component" value="Unassembled WGS sequence"/>
</dbReference>
<dbReference type="Gene3D" id="3.40.50.1000">
    <property type="entry name" value="HAD superfamily/HAD-like"/>
    <property type="match status" value="1"/>
</dbReference>
<feature type="transmembrane region" description="Helical" evidence="7">
    <location>
        <begin position="631"/>
        <end position="653"/>
    </location>
</feature>
<dbReference type="Pfam" id="PF00702">
    <property type="entry name" value="Hydrolase"/>
    <property type="match status" value="1"/>
</dbReference>
<dbReference type="SFLD" id="SFLDG00002">
    <property type="entry name" value="C1.7:_P-type_atpase_like"/>
    <property type="match status" value="1"/>
</dbReference>
<feature type="transmembrane region" description="Helical" evidence="7">
    <location>
        <begin position="220"/>
        <end position="239"/>
    </location>
</feature>
<feature type="transmembrane region" description="Helical" evidence="7">
    <location>
        <begin position="765"/>
        <end position="787"/>
    </location>
</feature>
<dbReference type="STRING" id="81858.BST23_01675"/>
<dbReference type="CDD" id="cd02609">
    <property type="entry name" value="P-type_ATPase"/>
    <property type="match status" value="1"/>
</dbReference>
<dbReference type="SUPFAM" id="SSF56784">
    <property type="entry name" value="HAD-like"/>
    <property type="match status" value="1"/>
</dbReference>
<feature type="transmembrane region" description="Helical" evidence="7">
    <location>
        <begin position="600"/>
        <end position="619"/>
    </location>
</feature>
<dbReference type="Gene3D" id="1.20.1110.10">
    <property type="entry name" value="Calcium-transporting ATPase, transmembrane domain"/>
    <property type="match status" value="1"/>
</dbReference>
<evidence type="ECO:0000256" key="1">
    <source>
        <dbReference type="ARBA" id="ARBA00004651"/>
    </source>
</evidence>
<dbReference type="InterPro" id="IPR023214">
    <property type="entry name" value="HAD_sf"/>
</dbReference>
<organism evidence="9 10">
    <name type="scientific">Mycolicibacterium elephantis</name>
    <dbReference type="NCBI Taxonomy" id="81858"/>
    <lineage>
        <taxon>Bacteria</taxon>
        <taxon>Bacillati</taxon>
        <taxon>Actinomycetota</taxon>
        <taxon>Actinomycetes</taxon>
        <taxon>Mycobacteriales</taxon>
        <taxon>Mycobacteriaceae</taxon>
        <taxon>Mycolicibacterium</taxon>
    </lineage>
</organism>
<dbReference type="SUPFAM" id="SSF81653">
    <property type="entry name" value="Calcium ATPase, transduction domain A"/>
    <property type="match status" value="1"/>
</dbReference>
<name>A0A1X0DAF4_9MYCO</name>
<keyword evidence="3 7" id="KW-0812">Transmembrane</keyword>
<dbReference type="OrthoDB" id="9814270at2"/>
<dbReference type="RefSeq" id="WP_083042289.1">
    <property type="nucleotide sequence ID" value="NZ_MVHP01000001.1"/>
</dbReference>
<evidence type="ECO:0000259" key="8">
    <source>
        <dbReference type="Pfam" id="PF00122"/>
    </source>
</evidence>
<reference evidence="9 10" key="1">
    <citation type="submission" date="2017-02" db="EMBL/GenBank/DDBJ databases">
        <title>The new phylogeny of genus Mycobacterium.</title>
        <authorList>
            <person name="Tortoli E."/>
            <person name="Trovato A."/>
            <person name="Cirillo D.M."/>
        </authorList>
    </citation>
    <scope>NUCLEOTIDE SEQUENCE [LARGE SCALE GENOMIC DNA]</scope>
    <source>
        <strain evidence="9 10">FI-09383</strain>
    </source>
</reference>
<dbReference type="PROSITE" id="PS00154">
    <property type="entry name" value="ATPASE_E1_E2"/>
    <property type="match status" value="1"/>
</dbReference>
<dbReference type="AlphaFoldDB" id="A0A1X0DAF4"/>
<dbReference type="NCBIfam" id="TIGR01494">
    <property type="entry name" value="ATPase_P-type"/>
    <property type="match status" value="2"/>
</dbReference>
<accession>A0A1X0DAF4</accession>
<sequence>MTAVIAAGLTEAEVAQRISDGKTNDVPTRAARSVSDIVRANVFTRINAILGVLLIIVLSTGSVINGAFGLLIIANSAIGMIQELRAKQTLDKLAIVGQTKPLVRRRFGGVSTAKPLPPNEVVLDDIIELGPGDQIVVDGEVVEESNLEVDESLLTGEADPIAKDPGDTVMSGSFVIAGSGAYRATKVGREAYAAKLAEEASKFTLVNSELRSGINKILQFITYLLIPAGLLIIYTQLFTTGAGWNEAVLRMVGALVPMVPEGLVLMTSIAFAVGVIRLGRRQCLVNELPAIEGLARVDVVCADKTGTLTENGMRVADLKKIDECAVTEVLAQLAADDARPNASMQAIAEAYRMPPGWTATATAPFKSSTKWSGASYGEHGNWVLGAPDVLLEPGSPVAEQAEEIGARGLRVLLLGSSDLPVDHPDAPGRVTPAALVVLEQRIRPDARDTLDYFASQKVSIKVISGDNAVSVGAVAESLGLHGQAIDARELPDEPDALADALQEYTTFGRVRPDQKRAMVHALQSRGHTVAMTGDGVNDVLALKDADIGVAMGSGSSATRAVAQIVLLDNKFATLPYVVGEGRRVIGNIERVSNLFLTKTVYSVLLASLVGLAGLASRFFGSDPLLYPFQPIHVTIAAWFTIGIPAFILSLAPNNERAQPGFVRRVMTAALPSGLVIGIATFSSYLAAYQGREATAVEQTQASTAALITLLVSAVWVLAVVARPYQWWRVALVAVSGAAYVVIFAIPLARELFMLDFSNVKTTSIALLIGVLGAAAIEVIWWVQGAVLGERRRLWRSE</sequence>
<dbReference type="InterPro" id="IPR023298">
    <property type="entry name" value="ATPase_P-typ_TM_dom_sf"/>
</dbReference>
<evidence type="ECO:0000256" key="4">
    <source>
        <dbReference type="ARBA" id="ARBA00022967"/>
    </source>
</evidence>
<keyword evidence="4" id="KW-1278">Translocase</keyword>
<proteinExistence type="predicted"/>
<dbReference type="SFLD" id="SFLDS00003">
    <property type="entry name" value="Haloacid_Dehalogenase"/>
    <property type="match status" value="1"/>
</dbReference>
<feature type="transmembrane region" description="Helical" evidence="7">
    <location>
        <begin position="251"/>
        <end position="276"/>
    </location>
</feature>
<dbReference type="Gene3D" id="3.40.1110.10">
    <property type="entry name" value="Calcium-transporting ATPase, cytoplasmic domain N"/>
    <property type="match status" value="1"/>
</dbReference>